<dbReference type="Proteomes" id="UP000307440">
    <property type="component" value="Unassembled WGS sequence"/>
</dbReference>
<proteinExistence type="predicted"/>
<feature type="compositionally biased region" description="Basic residues" evidence="1">
    <location>
        <begin position="81"/>
        <end position="90"/>
    </location>
</feature>
<organism evidence="2 3">
    <name type="scientific">Coprinopsis marcescibilis</name>
    <name type="common">Agaric fungus</name>
    <name type="synonym">Psathyrella marcescibilis</name>
    <dbReference type="NCBI Taxonomy" id="230819"/>
    <lineage>
        <taxon>Eukaryota</taxon>
        <taxon>Fungi</taxon>
        <taxon>Dikarya</taxon>
        <taxon>Basidiomycota</taxon>
        <taxon>Agaricomycotina</taxon>
        <taxon>Agaricomycetes</taxon>
        <taxon>Agaricomycetidae</taxon>
        <taxon>Agaricales</taxon>
        <taxon>Agaricineae</taxon>
        <taxon>Psathyrellaceae</taxon>
        <taxon>Coprinopsis</taxon>
    </lineage>
</organism>
<evidence type="ECO:0000256" key="1">
    <source>
        <dbReference type="SAM" id="MobiDB-lite"/>
    </source>
</evidence>
<keyword evidence="3" id="KW-1185">Reference proteome</keyword>
<feature type="region of interest" description="Disordered" evidence="1">
    <location>
        <begin position="1"/>
        <end position="118"/>
    </location>
</feature>
<dbReference type="AlphaFoldDB" id="A0A5C3KXQ2"/>
<sequence>MENTASKRQAKGKGKQKKQFLNNEAALRLAESIGTGREEESKHKAEKRQRVEPAGKAKPRKVSETKLKLKETKAMLAARRSMNKKSKRNSKTGTSVIEPAKDAQSGQPGKERKRVSFA</sequence>
<accession>A0A5C3KXQ2</accession>
<name>A0A5C3KXQ2_COPMA</name>
<dbReference type="EMBL" id="ML210197">
    <property type="protein sequence ID" value="TFK24623.1"/>
    <property type="molecule type" value="Genomic_DNA"/>
</dbReference>
<feature type="compositionally biased region" description="Basic and acidic residues" evidence="1">
    <location>
        <begin position="36"/>
        <end position="73"/>
    </location>
</feature>
<reference evidence="2 3" key="1">
    <citation type="journal article" date="2019" name="Nat. Ecol. Evol.">
        <title>Megaphylogeny resolves global patterns of mushroom evolution.</title>
        <authorList>
            <person name="Varga T."/>
            <person name="Krizsan K."/>
            <person name="Foldi C."/>
            <person name="Dima B."/>
            <person name="Sanchez-Garcia M."/>
            <person name="Sanchez-Ramirez S."/>
            <person name="Szollosi G.J."/>
            <person name="Szarkandi J.G."/>
            <person name="Papp V."/>
            <person name="Albert L."/>
            <person name="Andreopoulos W."/>
            <person name="Angelini C."/>
            <person name="Antonin V."/>
            <person name="Barry K.W."/>
            <person name="Bougher N.L."/>
            <person name="Buchanan P."/>
            <person name="Buyck B."/>
            <person name="Bense V."/>
            <person name="Catcheside P."/>
            <person name="Chovatia M."/>
            <person name="Cooper J."/>
            <person name="Damon W."/>
            <person name="Desjardin D."/>
            <person name="Finy P."/>
            <person name="Geml J."/>
            <person name="Haridas S."/>
            <person name="Hughes K."/>
            <person name="Justo A."/>
            <person name="Karasinski D."/>
            <person name="Kautmanova I."/>
            <person name="Kiss B."/>
            <person name="Kocsube S."/>
            <person name="Kotiranta H."/>
            <person name="LaButti K.M."/>
            <person name="Lechner B.E."/>
            <person name="Liimatainen K."/>
            <person name="Lipzen A."/>
            <person name="Lukacs Z."/>
            <person name="Mihaltcheva S."/>
            <person name="Morgado L.N."/>
            <person name="Niskanen T."/>
            <person name="Noordeloos M.E."/>
            <person name="Ohm R.A."/>
            <person name="Ortiz-Santana B."/>
            <person name="Ovrebo C."/>
            <person name="Racz N."/>
            <person name="Riley R."/>
            <person name="Savchenko A."/>
            <person name="Shiryaev A."/>
            <person name="Soop K."/>
            <person name="Spirin V."/>
            <person name="Szebenyi C."/>
            <person name="Tomsovsky M."/>
            <person name="Tulloss R.E."/>
            <person name="Uehling J."/>
            <person name="Grigoriev I.V."/>
            <person name="Vagvolgyi C."/>
            <person name="Papp T."/>
            <person name="Martin F.M."/>
            <person name="Miettinen O."/>
            <person name="Hibbett D.S."/>
            <person name="Nagy L.G."/>
        </authorList>
    </citation>
    <scope>NUCLEOTIDE SEQUENCE [LARGE SCALE GENOMIC DNA]</scope>
    <source>
        <strain evidence="2 3">CBS 121175</strain>
    </source>
</reference>
<gene>
    <name evidence="2" type="ORF">FA15DRAFT_669345</name>
</gene>
<protein>
    <submittedName>
        <fullName evidence="2">Uncharacterized protein</fullName>
    </submittedName>
</protein>
<feature type="compositionally biased region" description="Basic residues" evidence="1">
    <location>
        <begin position="8"/>
        <end position="18"/>
    </location>
</feature>
<evidence type="ECO:0000313" key="3">
    <source>
        <dbReference type="Proteomes" id="UP000307440"/>
    </source>
</evidence>
<dbReference type="OrthoDB" id="2620452at2759"/>
<evidence type="ECO:0000313" key="2">
    <source>
        <dbReference type="EMBL" id="TFK24623.1"/>
    </source>
</evidence>